<organism evidence="2 3">
    <name type="scientific">Anthostomella pinea</name>
    <dbReference type="NCBI Taxonomy" id="933095"/>
    <lineage>
        <taxon>Eukaryota</taxon>
        <taxon>Fungi</taxon>
        <taxon>Dikarya</taxon>
        <taxon>Ascomycota</taxon>
        <taxon>Pezizomycotina</taxon>
        <taxon>Sordariomycetes</taxon>
        <taxon>Xylariomycetidae</taxon>
        <taxon>Xylariales</taxon>
        <taxon>Xylariaceae</taxon>
        <taxon>Anthostomella</taxon>
    </lineage>
</organism>
<dbReference type="Proteomes" id="UP001295740">
    <property type="component" value="Unassembled WGS sequence"/>
</dbReference>
<accession>A0AAI8VU08</accession>
<gene>
    <name evidence="2" type="ORF">KHLLAP_LOCUS11203</name>
</gene>
<name>A0AAI8VU08_9PEZI</name>
<dbReference type="AlphaFoldDB" id="A0AAI8VU08"/>
<evidence type="ECO:0000313" key="3">
    <source>
        <dbReference type="Proteomes" id="UP001295740"/>
    </source>
</evidence>
<feature type="compositionally biased region" description="Low complexity" evidence="1">
    <location>
        <begin position="43"/>
        <end position="56"/>
    </location>
</feature>
<feature type="region of interest" description="Disordered" evidence="1">
    <location>
        <begin position="41"/>
        <end position="118"/>
    </location>
</feature>
<feature type="compositionally biased region" description="Basic and acidic residues" evidence="1">
    <location>
        <begin position="99"/>
        <end position="113"/>
    </location>
</feature>
<feature type="region of interest" description="Disordered" evidence="1">
    <location>
        <begin position="145"/>
        <end position="223"/>
    </location>
</feature>
<protein>
    <submittedName>
        <fullName evidence="2">Uu.00g063600.m01.CDS01</fullName>
    </submittedName>
</protein>
<feature type="compositionally biased region" description="Basic and acidic residues" evidence="1">
    <location>
        <begin position="204"/>
        <end position="217"/>
    </location>
</feature>
<keyword evidence="3" id="KW-1185">Reference proteome</keyword>
<sequence>MNVPSRSPLHPFAPPFICTVYHNPPYTVETPFYGIRARRRFSESPPSSTSTSHLSPNATRSQSPNPLDDEQQQRDEQNDQLGRDHLASLPRNQSDAQSNEERRQIFEADRNGTCREPAGTDFYELGEENIKKRWVEQGIWNPKWNRPESWNGRPEGRWKHEEPPELESEYETDSQAEEPPFRFPGPRAPKPKRPKSNANMQLIAERRTVREREREASRPFYQL</sequence>
<evidence type="ECO:0000256" key="1">
    <source>
        <dbReference type="SAM" id="MobiDB-lite"/>
    </source>
</evidence>
<dbReference type="EMBL" id="CAUWAG010000018">
    <property type="protein sequence ID" value="CAJ2510735.1"/>
    <property type="molecule type" value="Genomic_DNA"/>
</dbReference>
<reference evidence="2" key="1">
    <citation type="submission" date="2023-10" db="EMBL/GenBank/DDBJ databases">
        <authorList>
            <person name="Hackl T."/>
        </authorList>
    </citation>
    <scope>NUCLEOTIDE SEQUENCE</scope>
</reference>
<feature type="compositionally biased region" description="Basic and acidic residues" evidence="1">
    <location>
        <begin position="154"/>
        <end position="163"/>
    </location>
</feature>
<proteinExistence type="predicted"/>
<comment type="caution">
    <text evidence="2">The sequence shown here is derived from an EMBL/GenBank/DDBJ whole genome shotgun (WGS) entry which is preliminary data.</text>
</comment>
<evidence type="ECO:0000313" key="2">
    <source>
        <dbReference type="EMBL" id="CAJ2510735.1"/>
    </source>
</evidence>
<feature type="compositionally biased region" description="Basic and acidic residues" evidence="1">
    <location>
        <begin position="71"/>
        <end position="86"/>
    </location>
</feature>
<feature type="compositionally biased region" description="Acidic residues" evidence="1">
    <location>
        <begin position="164"/>
        <end position="176"/>
    </location>
</feature>